<comment type="caution">
    <text evidence="2">The sequence shown here is derived from an EMBL/GenBank/DDBJ whole genome shotgun (WGS) entry which is preliminary data.</text>
</comment>
<keyword evidence="3" id="KW-1185">Reference proteome</keyword>
<dbReference type="EMBL" id="JAVDYC010000001">
    <property type="protein sequence ID" value="MDR7321267.1"/>
    <property type="molecule type" value="Genomic_DNA"/>
</dbReference>
<evidence type="ECO:0000313" key="2">
    <source>
        <dbReference type="EMBL" id="MDR7321267.1"/>
    </source>
</evidence>
<dbReference type="AlphaFoldDB" id="A0AAE4CR80"/>
<protein>
    <submittedName>
        <fullName evidence="2">Uncharacterized protein</fullName>
    </submittedName>
</protein>
<accession>A0AAE4CR80</accession>
<feature type="region of interest" description="Disordered" evidence="1">
    <location>
        <begin position="20"/>
        <end position="39"/>
    </location>
</feature>
<gene>
    <name evidence="2" type="ORF">J2S44_001517</name>
</gene>
<dbReference type="Proteomes" id="UP001183629">
    <property type="component" value="Unassembled WGS sequence"/>
</dbReference>
<sequence length="65" mass="7224">MDSLLGASLALKAVHRDVNSARPDAPVRTAPPAHRSPAHAFRRRTARMLYRLADWVQPTPRRALG</sequence>
<reference evidence="2 3" key="1">
    <citation type="submission" date="2023-07" db="EMBL/GenBank/DDBJ databases">
        <title>Sequencing the genomes of 1000 actinobacteria strains.</title>
        <authorList>
            <person name="Klenk H.-P."/>
        </authorList>
    </citation>
    <scope>NUCLEOTIDE SEQUENCE [LARGE SCALE GENOMIC DNA]</scope>
    <source>
        <strain evidence="2 3">DSM 44711</strain>
    </source>
</reference>
<dbReference type="RefSeq" id="WP_310410162.1">
    <property type="nucleotide sequence ID" value="NZ_JAVDYC010000001.1"/>
</dbReference>
<proteinExistence type="predicted"/>
<name>A0AAE4CR80_9ACTN</name>
<organism evidence="2 3">
    <name type="scientific">Catenuloplanes niger</name>
    <dbReference type="NCBI Taxonomy" id="587534"/>
    <lineage>
        <taxon>Bacteria</taxon>
        <taxon>Bacillati</taxon>
        <taxon>Actinomycetota</taxon>
        <taxon>Actinomycetes</taxon>
        <taxon>Micromonosporales</taxon>
        <taxon>Micromonosporaceae</taxon>
        <taxon>Catenuloplanes</taxon>
    </lineage>
</organism>
<evidence type="ECO:0000256" key="1">
    <source>
        <dbReference type="SAM" id="MobiDB-lite"/>
    </source>
</evidence>
<evidence type="ECO:0000313" key="3">
    <source>
        <dbReference type="Proteomes" id="UP001183629"/>
    </source>
</evidence>